<keyword evidence="3" id="KW-1185">Reference proteome</keyword>
<dbReference type="AlphaFoldDB" id="A0A7X5ULM6"/>
<dbReference type="PANTHER" id="PTHR36221:SF1">
    <property type="entry name" value="DUF742 DOMAIN-CONTAINING PROTEIN"/>
    <property type="match status" value="1"/>
</dbReference>
<dbReference type="PANTHER" id="PTHR36221">
    <property type="entry name" value="DUF742 DOMAIN-CONTAINING PROTEIN"/>
    <property type="match status" value="1"/>
</dbReference>
<protein>
    <recommendedName>
        <fullName evidence="4">DUF742 domain-containing protein</fullName>
    </recommendedName>
</protein>
<evidence type="ECO:0000313" key="2">
    <source>
        <dbReference type="EMBL" id="NIJ10293.1"/>
    </source>
</evidence>
<dbReference type="Proteomes" id="UP000545493">
    <property type="component" value="Unassembled WGS sequence"/>
</dbReference>
<evidence type="ECO:0008006" key="4">
    <source>
        <dbReference type="Google" id="ProtNLM"/>
    </source>
</evidence>
<name>A0A7X5ULM6_9PSEU</name>
<accession>A0A7X5ULM6</accession>
<evidence type="ECO:0000313" key="3">
    <source>
        <dbReference type="Proteomes" id="UP000545493"/>
    </source>
</evidence>
<feature type="region of interest" description="Disordered" evidence="1">
    <location>
        <begin position="1"/>
        <end position="23"/>
    </location>
</feature>
<comment type="caution">
    <text evidence="2">The sequence shown here is derived from an EMBL/GenBank/DDBJ whole genome shotgun (WGS) entry which is preliminary data.</text>
</comment>
<reference evidence="2 3" key="1">
    <citation type="submission" date="2020-03" db="EMBL/GenBank/DDBJ databases">
        <title>Sequencing the genomes of 1000 actinobacteria strains.</title>
        <authorList>
            <person name="Klenk H.-P."/>
        </authorList>
    </citation>
    <scope>NUCLEOTIDE SEQUENCE [LARGE SCALE GENOMIC DNA]</scope>
    <source>
        <strain evidence="2 3">DSM 45685</strain>
    </source>
</reference>
<dbReference type="EMBL" id="JAAOYM010000001">
    <property type="protein sequence ID" value="NIJ10293.1"/>
    <property type="molecule type" value="Genomic_DNA"/>
</dbReference>
<proteinExistence type="predicted"/>
<sequence length="160" mass="17631">MDEWEALNKGTGRESFDSPSRFDLGSVRHVAQLTKRVRAQPPPPPRFTHRSLVRPYARTGGRTRPAKELALEALVATTERGRWYHGVSSPEQRFICDLCVKVHSIAEIAAFAGLPLGVVKVIVDDLANSGAVQVQQPGFVLSDASSHDFMTRILEGLRSL</sequence>
<dbReference type="InterPro" id="IPR007995">
    <property type="entry name" value="DUF742"/>
</dbReference>
<organism evidence="2 3">
    <name type="scientific">Saccharomonospora amisosensis</name>
    <dbReference type="NCBI Taxonomy" id="1128677"/>
    <lineage>
        <taxon>Bacteria</taxon>
        <taxon>Bacillati</taxon>
        <taxon>Actinomycetota</taxon>
        <taxon>Actinomycetes</taxon>
        <taxon>Pseudonocardiales</taxon>
        <taxon>Pseudonocardiaceae</taxon>
        <taxon>Saccharomonospora</taxon>
    </lineage>
</organism>
<dbReference type="Pfam" id="PF05331">
    <property type="entry name" value="DUF742"/>
    <property type="match status" value="1"/>
</dbReference>
<gene>
    <name evidence="2" type="ORF">FHU38_000637</name>
</gene>
<evidence type="ECO:0000256" key="1">
    <source>
        <dbReference type="SAM" id="MobiDB-lite"/>
    </source>
</evidence>